<dbReference type="InterPro" id="IPR002191">
    <property type="entry name" value="Bac_export_3"/>
</dbReference>
<gene>
    <name evidence="9 10" type="primary">fliQ</name>
    <name evidence="10" type="ORF">EIC27_02295</name>
</gene>
<keyword evidence="10" id="KW-0969">Cilium</keyword>
<keyword evidence="8 9" id="KW-0975">Bacterial flagellum</keyword>
<feature type="transmembrane region" description="Helical" evidence="9">
    <location>
        <begin position="20"/>
        <end position="39"/>
    </location>
</feature>
<evidence type="ECO:0000313" key="10">
    <source>
        <dbReference type="EMBL" id="RST69809.1"/>
    </source>
</evidence>
<comment type="similarity">
    <text evidence="2 9">Belongs to the FliQ/MopD/SpaQ family.</text>
</comment>
<dbReference type="GO" id="GO:0009425">
    <property type="term" value="C:bacterial-type flagellum basal body"/>
    <property type="evidence" value="ECO:0007669"/>
    <property type="project" value="UniProtKB-SubCell"/>
</dbReference>
<dbReference type="EMBL" id="RXFM01000021">
    <property type="protein sequence ID" value="RST69809.1"/>
    <property type="molecule type" value="Genomic_DNA"/>
</dbReference>
<dbReference type="Pfam" id="PF01313">
    <property type="entry name" value="Bac_export_3"/>
    <property type="match status" value="1"/>
</dbReference>
<evidence type="ECO:0000256" key="7">
    <source>
        <dbReference type="ARBA" id="ARBA00023136"/>
    </source>
</evidence>
<comment type="caution">
    <text evidence="10">The sequence shown here is derived from an EMBL/GenBank/DDBJ whole genome shotgun (WGS) entry which is preliminary data.</text>
</comment>
<comment type="function">
    <text evidence="9">Role in flagellar biosynthesis.</text>
</comment>
<evidence type="ECO:0000256" key="6">
    <source>
        <dbReference type="ARBA" id="ARBA00022989"/>
    </source>
</evidence>
<name>A0A3R9XYT6_9RICK</name>
<evidence type="ECO:0000256" key="9">
    <source>
        <dbReference type="RuleBase" id="RU364090"/>
    </source>
</evidence>
<dbReference type="RefSeq" id="WP_126044539.1">
    <property type="nucleotide sequence ID" value="NZ_RXFM01000021.1"/>
</dbReference>
<dbReference type="NCBIfam" id="TIGR01402">
    <property type="entry name" value="fliQ"/>
    <property type="match status" value="1"/>
</dbReference>
<dbReference type="OrthoDB" id="9806440at2"/>
<proteinExistence type="inferred from homology"/>
<keyword evidence="10" id="KW-0966">Cell projection</keyword>
<protein>
    <recommendedName>
        <fullName evidence="3 9">Flagellar biosynthetic protein FliQ</fullName>
    </recommendedName>
</protein>
<evidence type="ECO:0000256" key="3">
    <source>
        <dbReference type="ARBA" id="ARBA00021718"/>
    </source>
</evidence>
<dbReference type="GO" id="GO:0044780">
    <property type="term" value="P:bacterial-type flagellum assembly"/>
    <property type="evidence" value="ECO:0007669"/>
    <property type="project" value="InterPro"/>
</dbReference>
<dbReference type="PRINTS" id="PR00952">
    <property type="entry name" value="TYPE3IMQPROT"/>
</dbReference>
<evidence type="ECO:0000256" key="4">
    <source>
        <dbReference type="ARBA" id="ARBA00022475"/>
    </source>
</evidence>
<accession>A0A3R9XYT6</accession>
<keyword evidence="6 9" id="KW-1133">Transmembrane helix</keyword>
<dbReference type="Proteomes" id="UP000279470">
    <property type="component" value="Unassembled WGS sequence"/>
</dbReference>
<dbReference type="PIRSF" id="PIRSF004669">
    <property type="entry name" value="FliQ"/>
    <property type="match status" value="1"/>
</dbReference>
<dbReference type="AlphaFoldDB" id="A0A3R9XYT6"/>
<keyword evidence="10" id="KW-0282">Flagellum</keyword>
<sequence length="88" mass="9736">MDAENIINIAQDSVMVLLKLSLPLLLVALFVGVLISLIQALTQIQEPTISFVPKIIAVFFSIFLSLNYMGSILSSYMENIVSHIINLQ</sequence>
<dbReference type="PANTHER" id="PTHR34040">
    <property type="entry name" value="FLAGELLAR BIOSYNTHETIC PROTEIN FLIQ"/>
    <property type="match status" value="1"/>
</dbReference>
<organism evidence="10 11">
    <name type="scientific">Candidatus Aquarickettsia rohweri</name>
    <dbReference type="NCBI Taxonomy" id="2602574"/>
    <lineage>
        <taxon>Bacteria</taxon>
        <taxon>Pseudomonadati</taxon>
        <taxon>Pseudomonadota</taxon>
        <taxon>Alphaproteobacteria</taxon>
        <taxon>Rickettsiales</taxon>
        <taxon>Candidatus Midichloriaceae</taxon>
        <taxon>Candidatus Aquarickettsia</taxon>
    </lineage>
</organism>
<comment type="subcellular location">
    <subcellularLocation>
        <location evidence="1 9">Cell membrane</location>
        <topology evidence="1">Multi-pass membrane protein</topology>
    </subcellularLocation>
    <subcellularLocation>
        <location evidence="9">Bacterial flagellum basal body</location>
    </subcellularLocation>
</comment>
<feature type="transmembrane region" description="Helical" evidence="9">
    <location>
        <begin position="51"/>
        <end position="69"/>
    </location>
</feature>
<evidence type="ECO:0000256" key="5">
    <source>
        <dbReference type="ARBA" id="ARBA00022692"/>
    </source>
</evidence>
<dbReference type="InterPro" id="IPR006305">
    <property type="entry name" value="FliQ"/>
</dbReference>
<dbReference type="GO" id="GO:0009306">
    <property type="term" value="P:protein secretion"/>
    <property type="evidence" value="ECO:0007669"/>
    <property type="project" value="InterPro"/>
</dbReference>
<dbReference type="PANTHER" id="PTHR34040:SF2">
    <property type="entry name" value="FLAGELLAR BIOSYNTHETIC PROTEIN FLIQ"/>
    <property type="match status" value="1"/>
</dbReference>
<keyword evidence="4 9" id="KW-1003">Cell membrane</keyword>
<keyword evidence="5 9" id="KW-0812">Transmembrane</keyword>
<keyword evidence="7 9" id="KW-0472">Membrane</keyword>
<dbReference type="GO" id="GO:0005886">
    <property type="term" value="C:plasma membrane"/>
    <property type="evidence" value="ECO:0007669"/>
    <property type="project" value="UniProtKB-SubCell"/>
</dbReference>
<evidence type="ECO:0000313" key="11">
    <source>
        <dbReference type="Proteomes" id="UP000279470"/>
    </source>
</evidence>
<evidence type="ECO:0000256" key="2">
    <source>
        <dbReference type="ARBA" id="ARBA00006156"/>
    </source>
</evidence>
<evidence type="ECO:0000256" key="1">
    <source>
        <dbReference type="ARBA" id="ARBA00004651"/>
    </source>
</evidence>
<evidence type="ECO:0000256" key="8">
    <source>
        <dbReference type="ARBA" id="ARBA00023143"/>
    </source>
</evidence>
<reference evidence="11" key="1">
    <citation type="submission" date="2018-11" db="EMBL/GenBank/DDBJ databases">
        <title>Phylogenetic, genomic, and biogeographic characterization of a novel and ubiquitous marine invertebrate-associated Rickettsiales parasite, Candidatus Marinoinvertebrata rohwerii, gen. nov., sp. nov.</title>
        <authorList>
            <person name="Klinges J.G."/>
            <person name="Rosales S.M."/>
            <person name="Mcminds R."/>
            <person name="Shaver E.C."/>
            <person name="Shantz A."/>
            <person name="Peters E.C."/>
            <person name="Burkepile D.E."/>
            <person name="Silliman B.R."/>
            <person name="Vega Thurber R.L."/>
        </authorList>
    </citation>
    <scope>NUCLEOTIDE SEQUENCE [LARGE SCALE GENOMIC DNA]</scope>
    <source>
        <strain evidence="11">a_cerv_44</strain>
    </source>
</reference>
<keyword evidence="11" id="KW-1185">Reference proteome</keyword>